<dbReference type="GO" id="GO:0015344">
    <property type="term" value="F:siderophore uptake transmembrane transporter activity"/>
    <property type="evidence" value="ECO:0007669"/>
    <property type="project" value="TreeGrafter"/>
</dbReference>
<dbReference type="GO" id="GO:0038023">
    <property type="term" value="F:signaling receptor activity"/>
    <property type="evidence" value="ECO:0007669"/>
    <property type="project" value="InterPro"/>
</dbReference>
<keyword evidence="10 15" id="KW-0798">TonB box</keyword>
<organism evidence="17 18">
    <name type="scientific">Achromobacter veterisilvae</name>
    <dbReference type="NCBI Taxonomy" id="2069367"/>
    <lineage>
        <taxon>Bacteria</taxon>
        <taxon>Pseudomonadati</taxon>
        <taxon>Pseudomonadota</taxon>
        <taxon>Betaproteobacteria</taxon>
        <taxon>Burkholderiales</taxon>
        <taxon>Alcaligenaceae</taxon>
        <taxon>Achromobacter</taxon>
    </lineage>
</organism>
<dbReference type="InterPro" id="IPR010105">
    <property type="entry name" value="TonB_sidphr_rcpt"/>
</dbReference>
<dbReference type="EMBL" id="UFQC01000006">
    <property type="protein sequence ID" value="SSW65316.1"/>
    <property type="molecule type" value="Genomic_DNA"/>
</dbReference>
<dbReference type="FunFam" id="2.170.130.10:FF:000001">
    <property type="entry name" value="Catecholate siderophore TonB-dependent receptor"/>
    <property type="match status" value="1"/>
</dbReference>
<dbReference type="Proteomes" id="UP000289465">
    <property type="component" value="Unassembled WGS sequence"/>
</dbReference>
<keyword evidence="3 14" id="KW-0813">Transport</keyword>
<dbReference type="Gene3D" id="3.55.50.30">
    <property type="match status" value="1"/>
</dbReference>
<name>A0A446CBT3_9BURK</name>
<dbReference type="SUPFAM" id="SSF56935">
    <property type="entry name" value="Porins"/>
    <property type="match status" value="1"/>
</dbReference>
<dbReference type="InterPro" id="IPR011662">
    <property type="entry name" value="Secretin/TonB_short_N"/>
</dbReference>
<evidence type="ECO:0000259" key="16">
    <source>
        <dbReference type="SMART" id="SM00965"/>
    </source>
</evidence>
<comment type="similarity">
    <text evidence="2 14 15">Belongs to the TonB-dependent receptor family.</text>
</comment>
<sequence length="802" mass="87007">MARHTGGDTRIALSRTGAGGRALAAILLLAFAALIGQAARAQDGPAPRDSASLRYDVPAGPLVTVLQRIASQAGVMLVFEPTLTRGLESDGLNGRYTVEQAFAQVLGGYGLEAYQDSPASFRVRSMGATPAALWMPPTLVWGAAAGGDGFVALSASAGTKTSTPLVRVPQSVSVVTGQEMQARYARTVPQALQYTPGVQINNFGSNEIRNDWLVLRGFDAKLTGDYRDGLSQMPYDQIRAHMPAYALESIEAVRGPSSALYGQVAPGGIVNRVTKRPTATVLREVAVQAGSFDSRQAFVDLGGPVNEVASVSYRLTATAREAGTQDRYDDDHRYRDDLAYVAPAFRWRNADTSLTLLTHYQRDRNDGESRAYYPTRTLVGDYSYDRNDRDFYSVGYLLEHRLSDAWSLRQNARYQQGRMTLRNLYPLALAADGRSLSRLQLQASERAHGAAVDTQMEGVLEGAGLKHTVLAGLDFRRLSGTQDYRQAMAPSLDIYDPVYGQPIAALGPDKTMLDVRQVSTQWGLYAQDQIQAGPWTLTLGARHDRYTDRTEDRLAGADSRGQDQATTWRAGLSYAFASGVAPYASYATAFVPQAGTAFDGSPFTPAESDQVEVGVKYQPPDSNSLYTIALFNLNQRNALTADPDPAHAGFSVQSGRLRSRGLEIEAKLSQGDGWDLVAAYTYNAVTNVSSNDGGARKMPIVTPRHMAAIWLGHRFSAGPLSGWNAGVGVRYIGPTYVDVANTMKNRGAAVADASLAYETGAWRFSVDAMNLLNKETVVCRNDRVNCRYGVERTVLAAVAYRY</sequence>
<comment type="subcellular location">
    <subcellularLocation>
        <location evidence="1 14">Cell outer membrane</location>
        <topology evidence="1 14">Multi-pass membrane protein</topology>
    </subcellularLocation>
</comment>
<gene>
    <name evidence="17" type="primary">fhuA_7</name>
    <name evidence="17" type="ORF">AVE30378_01477</name>
</gene>
<keyword evidence="12 17" id="KW-0675">Receptor</keyword>
<dbReference type="InterPro" id="IPR000531">
    <property type="entry name" value="Beta-barrel_TonB"/>
</dbReference>
<evidence type="ECO:0000256" key="6">
    <source>
        <dbReference type="ARBA" id="ARBA00022692"/>
    </source>
</evidence>
<dbReference type="Gene3D" id="2.40.170.20">
    <property type="entry name" value="TonB-dependent receptor, beta-barrel domain"/>
    <property type="match status" value="1"/>
</dbReference>
<dbReference type="InterPro" id="IPR012910">
    <property type="entry name" value="Plug_dom"/>
</dbReference>
<evidence type="ECO:0000256" key="14">
    <source>
        <dbReference type="PROSITE-ProRule" id="PRU01360"/>
    </source>
</evidence>
<keyword evidence="9" id="KW-0406">Ion transport</keyword>
<accession>A0A446CBT3</accession>
<keyword evidence="8" id="KW-0408">Iron</keyword>
<dbReference type="PANTHER" id="PTHR32552">
    <property type="entry name" value="FERRICHROME IRON RECEPTOR-RELATED"/>
    <property type="match status" value="1"/>
</dbReference>
<keyword evidence="5" id="KW-0410">Iron transport</keyword>
<evidence type="ECO:0000313" key="17">
    <source>
        <dbReference type="EMBL" id="SSW65316.1"/>
    </source>
</evidence>
<evidence type="ECO:0000256" key="4">
    <source>
        <dbReference type="ARBA" id="ARBA00022452"/>
    </source>
</evidence>
<keyword evidence="7" id="KW-0732">Signal</keyword>
<dbReference type="PROSITE" id="PS52016">
    <property type="entry name" value="TONB_DEPENDENT_REC_3"/>
    <property type="match status" value="1"/>
</dbReference>
<dbReference type="GO" id="GO:0009279">
    <property type="term" value="C:cell outer membrane"/>
    <property type="evidence" value="ECO:0007669"/>
    <property type="project" value="UniProtKB-SubCell"/>
</dbReference>
<dbReference type="CDD" id="cd01347">
    <property type="entry name" value="ligand_gated_channel"/>
    <property type="match status" value="1"/>
</dbReference>
<evidence type="ECO:0000256" key="7">
    <source>
        <dbReference type="ARBA" id="ARBA00022729"/>
    </source>
</evidence>
<evidence type="ECO:0000256" key="8">
    <source>
        <dbReference type="ARBA" id="ARBA00023004"/>
    </source>
</evidence>
<evidence type="ECO:0000313" key="18">
    <source>
        <dbReference type="Proteomes" id="UP000289465"/>
    </source>
</evidence>
<keyword evidence="11 14" id="KW-0472">Membrane</keyword>
<dbReference type="Pfam" id="PF07715">
    <property type="entry name" value="Plug"/>
    <property type="match status" value="1"/>
</dbReference>
<reference evidence="17 18" key="1">
    <citation type="submission" date="2018-07" db="EMBL/GenBank/DDBJ databases">
        <authorList>
            <person name="Peeters C."/>
        </authorList>
    </citation>
    <scope>NUCLEOTIDE SEQUENCE [LARGE SCALE GENOMIC DNA]</scope>
    <source>
        <strain evidence="17 18">LMG 30378</strain>
    </source>
</reference>
<dbReference type="Gene3D" id="2.170.130.10">
    <property type="entry name" value="TonB-dependent receptor, plug domain"/>
    <property type="match status" value="1"/>
</dbReference>
<proteinExistence type="inferred from homology"/>
<dbReference type="InterPro" id="IPR036942">
    <property type="entry name" value="Beta-barrel_TonB_sf"/>
</dbReference>
<evidence type="ECO:0000256" key="13">
    <source>
        <dbReference type="ARBA" id="ARBA00023237"/>
    </source>
</evidence>
<dbReference type="RefSeq" id="WP_129240131.1">
    <property type="nucleotide sequence ID" value="NZ_UFQC01000006.1"/>
</dbReference>
<feature type="domain" description="Secretin/TonB short N-terminal" evidence="16">
    <location>
        <begin position="75"/>
        <end position="126"/>
    </location>
</feature>
<dbReference type="SMART" id="SM00965">
    <property type="entry name" value="STN"/>
    <property type="match status" value="1"/>
</dbReference>
<dbReference type="NCBIfam" id="TIGR01783">
    <property type="entry name" value="TonB-siderophor"/>
    <property type="match status" value="1"/>
</dbReference>
<dbReference type="AlphaFoldDB" id="A0A446CBT3"/>
<keyword evidence="4 14" id="KW-1134">Transmembrane beta strand</keyword>
<dbReference type="PANTHER" id="PTHR32552:SF68">
    <property type="entry name" value="FERRICHROME OUTER MEMBRANE TRANSPORTER_PHAGE RECEPTOR"/>
    <property type="match status" value="1"/>
</dbReference>
<protein>
    <submittedName>
        <fullName evidence="17">Ferrichrome-iron receptor</fullName>
    </submittedName>
</protein>
<evidence type="ECO:0000256" key="1">
    <source>
        <dbReference type="ARBA" id="ARBA00004571"/>
    </source>
</evidence>
<dbReference type="GO" id="GO:0015891">
    <property type="term" value="P:siderophore transport"/>
    <property type="evidence" value="ECO:0007669"/>
    <property type="project" value="InterPro"/>
</dbReference>
<dbReference type="OrthoDB" id="127311at2"/>
<evidence type="ECO:0000256" key="3">
    <source>
        <dbReference type="ARBA" id="ARBA00022448"/>
    </source>
</evidence>
<evidence type="ECO:0000256" key="5">
    <source>
        <dbReference type="ARBA" id="ARBA00022496"/>
    </source>
</evidence>
<evidence type="ECO:0000256" key="11">
    <source>
        <dbReference type="ARBA" id="ARBA00023136"/>
    </source>
</evidence>
<dbReference type="InterPro" id="IPR039426">
    <property type="entry name" value="TonB-dep_rcpt-like"/>
</dbReference>
<evidence type="ECO:0000256" key="12">
    <source>
        <dbReference type="ARBA" id="ARBA00023170"/>
    </source>
</evidence>
<evidence type="ECO:0000256" key="10">
    <source>
        <dbReference type="ARBA" id="ARBA00023077"/>
    </source>
</evidence>
<dbReference type="InterPro" id="IPR037066">
    <property type="entry name" value="Plug_dom_sf"/>
</dbReference>
<keyword evidence="6 14" id="KW-0812">Transmembrane</keyword>
<evidence type="ECO:0000256" key="2">
    <source>
        <dbReference type="ARBA" id="ARBA00009810"/>
    </source>
</evidence>
<evidence type="ECO:0000256" key="9">
    <source>
        <dbReference type="ARBA" id="ARBA00023065"/>
    </source>
</evidence>
<dbReference type="Pfam" id="PF00593">
    <property type="entry name" value="TonB_dep_Rec_b-barrel"/>
    <property type="match status" value="1"/>
</dbReference>
<keyword evidence="13 14" id="KW-0998">Cell outer membrane</keyword>
<evidence type="ECO:0000256" key="15">
    <source>
        <dbReference type="RuleBase" id="RU003357"/>
    </source>
</evidence>